<dbReference type="Proteomes" id="UP000003959">
    <property type="component" value="Unassembled WGS sequence"/>
</dbReference>
<dbReference type="InterPro" id="IPR011527">
    <property type="entry name" value="ABC1_TM_dom"/>
</dbReference>
<comment type="subcellular location">
    <subcellularLocation>
        <location evidence="1">Cell membrane</location>
        <topology evidence="1">Multi-pass membrane protein</topology>
    </subcellularLocation>
</comment>
<accession>F4XPP0</accession>
<keyword evidence="8" id="KW-1185">Reference proteome</keyword>
<dbReference type="PROSITE" id="PS50929">
    <property type="entry name" value="ABC_TM1F"/>
    <property type="match status" value="1"/>
</dbReference>
<evidence type="ECO:0000256" key="5">
    <source>
        <dbReference type="SAM" id="Phobius"/>
    </source>
</evidence>
<dbReference type="EMBL" id="GL890848">
    <property type="protein sequence ID" value="EGJ33494.1"/>
    <property type="molecule type" value="Genomic_DNA"/>
</dbReference>
<feature type="transmembrane region" description="Helical" evidence="5">
    <location>
        <begin position="73"/>
        <end position="94"/>
    </location>
</feature>
<dbReference type="HOGENOM" id="CLU_1883409_0_0_3"/>
<name>F4XPP0_9CYAN</name>
<dbReference type="eggNOG" id="COG2274">
    <property type="taxonomic scope" value="Bacteria"/>
</dbReference>
<dbReference type="AlphaFoldDB" id="F4XPP0"/>
<keyword evidence="3 5" id="KW-1133">Transmembrane helix</keyword>
<evidence type="ECO:0000256" key="2">
    <source>
        <dbReference type="ARBA" id="ARBA00022692"/>
    </source>
</evidence>
<dbReference type="GO" id="GO:0005524">
    <property type="term" value="F:ATP binding"/>
    <property type="evidence" value="ECO:0007669"/>
    <property type="project" value="InterPro"/>
</dbReference>
<dbReference type="RefSeq" id="WP_008182102.1">
    <property type="nucleotide sequence ID" value="NZ_MKZR01000001.1"/>
</dbReference>
<feature type="domain" description="ABC transmembrane type-1" evidence="6">
    <location>
        <begin position="1"/>
        <end position="135"/>
    </location>
</feature>
<evidence type="ECO:0000256" key="4">
    <source>
        <dbReference type="ARBA" id="ARBA00023136"/>
    </source>
</evidence>
<sequence>MAVGLGLLIFSLFRVAMMGLRQYLLDHTANKVDAALIVGFIRHTLRLPLSFFESRYVGDIISRVQENRKIEQFLTGEALSILLDLLTVFIYVGLMVWYSWKMALLALVIVPPFLLLALIASKHSAVSYQLSAISE</sequence>
<gene>
    <name evidence="7" type="ORF">LYNGBM3L_34600</name>
</gene>
<dbReference type="GO" id="GO:0015421">
    <property type="term" value="F:ABC-type oligopeptide transporter activity"/>
    <property type="evidence" value="ECO:0007669"/>
    <property type="project" value="TreeGrafter"/>
</dbReference>
<evidence type="ECO:0000313" key="7">
    <source>
        <dbReference type="EMBL" id="EGJ33494.1"/>
    </source>
</evidence>
<organism evidence="7 8">
    <name type="scientific">Moorena producens 3L</name>
    <dbReference type="NCBI Taxonomy" id="489825"/>
    <lineage>
        <taxon>Bacteria</taxon>
        <taxon>Bacillati</taxon>
        <taxon>Cyanobacteriota</taxon>
        <taxon>Cyanophyceae</taxon>
        <taxon>Coleofasciculales</taxon>
        <taxon>Coleofasciculaceae</taxon>
        <taxon>Moorena</taxon>
    </lineage>
</organism>
<evidence type="ECO:0000313" key="8">
    <source>
        <dbReference type="Proteomes" id="UP000003959"/>
    </source>
</evidence>
<dbReference type="PANTHER" id="PTHR43394">
    <property type="entry name" value="ATP-DEPENDENT PERMEASE MDL1, MITOCHONDRIAL"/>
    <property type="match status" value="1"/>
</dbReference>
<keyword evidence="4 5" id="KW-0472">Membrane</keyword>
<dbReference type="PANTHER" id="PTHR43394:SF1">
    <property type="entry name" value="ATP-BINDING CASSETTE SUB-FAMILY B MEMBER 10, MITOCHONDRIAL"/>
    <property type="match status" value="1"/>
</dbReference>
<reference evidence="8" key="1">
    <citation type="journal article" date="2011" name="Proc. Natl. Acad. Sci. U.S.A.">
        <title>Genomic insights into the physiology and ecology of the marine filamentous cyanobacterium Lyngbya majuscula.</title>
        <authorList>
            <person name="Jones A.C."/>
            <person name="Monroe E.A."/>
            <person name="Podell S."/>
            <person name="Hess W.R."/>
            <person name="Klages S."/>
            <person name="Esquenazi E."/>
            <person name="Niessen S."/>
            <person name="Hoover H."/>
            <person name="Rothmann M."/>
            <person name="Lasken R.S."/>
            <person name="Yates J.R.III."/>
            <person name="Reinhardt R."/>
            <person name="Kube M."/>
            <person name="Burkart M.D."/>
            <person name="Allen E.E."/>
            <person name="Dorrestein P.C."/>
            <person name="Gerwick W.H."/>
            <person name="Gerwick L."/>
        </authorList>
    </citation>
    <scope>NUCLEOTIDE SEQUENCE [LARGE SCALE GENOMIC DNA]</scope>
    <source>
        <strain evidence="8">3L</strain>
    </source>
</reference>
<dbReference type="Gene3D" id="1.20.1560.10">
    <property type="entry name" value="ABC transporter type 1, transmembrane domain"/>
    <property type="match status" value="1"/>
</dbReference>
<evidence type="ECO:0000256" key="3">
    <source>
        <dbReference type="ARBA" id="ARBA00022989"/>
    </source>
</evidence>
<evidence type="ECO:0000256" key="1">
    <source>
        <dbReference type="ARBA" id="ARBA00004651"/>
    </source>
</evidence>
<evidence type="ECO:0000259" key="6">
    <source>
        <dbReference type="PROSITE" id="PS50929"/>
    </source>
</evidence>
<protein>
    <submittedName>
        <fullName evidence="7">ABC-type bacteriocin/lantibiotic exporter</fullName>
    </submittedName>
</protein>
<dbReference type="InterPro" id="IPR039421">
    <property type="entry name" value="Type_1_exporter"/>
</dbReference>
<feature type="transmembrane region" description="Helical" evidence="5">
    <location>
        <begin position="100"/>
        <end position="120"/>
    </location>
</feature>
<dbReference type="InterPro" id="IPR036640">
    <property type="entry name" value="ABC1_TM_sf"/>
</dbReference>
<keyword evidence="2 5" id="KW-0812">Transmembrane</keyword>
<dbReference type="Pfam" id="PF00664">
    <property type="entry name" value="ABC_membrane"/>
    <property type="match status" value="1"/>
</dbReference>
<dbReference type="GO" id="GO:0005886">
    <property type="term" value="C:plasma membrane"/>
    <property type="evidence" value="ECO:0007669"/>
    <property type="project" value="UniProtKB-SubCell"/>
</dbReference>
<proteinExistence type="predicted"/>
<dbReference type="SUPFAM" id="SSF90123">
    <property type="entry name" value="ABC transporter transmembrane region"/>
    <property type="match status" value="1"/>
</dbReference>